<evidence type="ECO:0000256" key="4">
    <source>
        <dbReference type="ARBA" id="ARBA00022692"/>
    </source>
</evidence>
<evidence type="ECO:0000256" key="6">
    <source>
        <dbReference type="ARBA" id="ARBA00022824"/>
    </source>
</evidence>
<reference evidence="13" key="1">
    <citation type="journal article" date="2020" name="Fungal Divers.">
        <title>Resolving the Mortierellaceae phylogeny through synthesis of multi-gene phylogenetics and phylogenomics.</title>
        <authorList>
            <person name="Vandepol N."/>
            <person name="Liber J."/>
            <person name="Desiro A."/>
            <person name="Na H."/>
            <person name="Kennedy M."/>
            <person name="Barry K."/>
            <person name="Grigoriev I.V."/>
            <person name="Miller A.N."/>
            <person name="O'Donnell K."/>
            <person name="Stajich J.E."/>
            <person name="Bonito G."/>
        </authorList>
    </citation>
    <scope>NUCLEOTIDE SEQUENCE</scope>
    <source>
        <strain evidence="13">NVP60</strain>
    </source>
</reference>
<feature type="domain" description="GPI inositol-deacylase PGAP1-like alpha/beta" evidence="11">
    <location>
        <begin position="66"/>
        <end position="303"/>
    </location>
</feature>
<feature type="transmembrane region" description="Helical" evidence="10">
    <location>
        <begin position="867"/>
        <end position="892"/>
    </location>
</feature>
<dbReference type="InterPro" id="IPR029058">
    <property type="entry name" value="AB_hydrolase_fold"/>
</dbReference>
<dbReference type="InterPro" id="IPR012908">
    <property type="entry name" value="PGAP1-ab_dom-like"/>
</dbReference>
<dbReference type="GO" id="GO:0050185">
    <property type="term" value="F:phosphatidylinositol deacylase activity"/>
    <property type="evidence" value="ECO:0007669"/>
    <property type="project" value="TreeGrafter"/>
</dbReference>
<dbReference type="AlphaFoldDB" id="A0A9P6RHL7"/>
<dbReference type="InterPro" id="IPR039529">
    <property type="entry name" value="PGAP1/BST1"/>
</dbReference>
<keyword evidence="3 10" id="KW-0813">Transport</keyword>
<dbReference type="SUPFAM" id="SSF53474">
    <property type="entry name" value="alpha/beta-Hydrolases"/>
    <property type="match status" value="1"/>
</dbReference>
<dbReference type="Gene3D" id="3.40.50.1820">
    <property type="entry name" value="alpha/beta hydrolase"/>
    <property type="match status" value="1"/>
</dbReference>
<feature type="transmembrane region" description="Helical" evidence="10">
    <location>
        <begin position="938"/>
        <end position="955"/>
    </location>
</feature>
<evidence type="ECO:0000256" key="10">
    <source>
        <dbReference type="RuleBase" id="RU365011"/>
    </source>
</evidence>
<feature type="domain" description="GPI inositol-deacylase transmembrane" evidence="12">
    <location>
        <begin position="649"/>
        <end position="977"/>
    </location>
</feature>
<keyword evidence="4 10" id="KW-0812">Transmembrane</keyword>
<keyword evidence="9 10" id="KW-0472">Membrane</keyword>
<keyword evidence="7 10" id="KW-0653">Protein transport</keyword>
<comment type="function">
    <text evidence="10">Involved in inositol deacylation of GPI-anchored proteins which plays important roles in the quality control and ER-associated degradation of GPI-anchored proteins.</text>
</comment>
<evidence type="ECO:0000256" key="3">
    <source>
        <dbReference type="ARBA" id="ARBA00022448"/>
    </source>
</evidence>
<evidence type="ECO:0000256" key="5">
    <source>
        <dbReference type="ARBA" id="ARBA00022801"/>
    </source>
</evidence>
<dbReference type="PANTHER" id="PTHR15495">
    <property type="entry name" value="NEGATIVE REGULATOR OF VESICLE FORMATION-RELATED"/>
    <property type="match status" value="1"/>
</dbReference>
<dbReference type="Proteomes" id="UP000823405">
    <property type="component" value="Unassembled WGS sequence"/>
</dbReference>
<dbReference type="GO" id="GO:0006888">
    <property type="term" value="P:endoplasmic reticulum to Golgi vesicle-mediated transport"/>
    <property type="evidence" value="ECO:0007669"/>
    <property type="project" value="TreeGrafter"/>
</dbReference>
<proteinExistence type="inferred from homology"/>
<feature type="transmembrane region" description="Helical" evidence="10">
    <location>
        <begin position="673"/>
        <end position="699"/>
    </location>
</feature>
<comment type="caution">
    <text evidence="13">The sequence shown here is derived from an EMBL/GenBank/DDBJ whole genome shotgun (WGS) entry which is preliminary data.</text>
</comment>
<dbReference type="InterPro" id="IPR056824">
    <property type="entry name" value="PGAP1_TMD"/>
</dbReference>
<feature type="transmembrane region" description="Helical" evidence="10">
    <location>
        <begin position="758"/>
        <end position="782"/>
    </location>
</feature>
<dbReference type="OrthoDB" id="348976at2759"/>
<keyword evidence="8 10" id="KW-1133">Transmembrane helix</keyword>
<evidence type="ECO:0000313" key="14">
    <source>
        <dbReference type="Proteomes" id="UP000823405"/>
    </source>
</evidence>
<accession>A0A9P6RHL7</accession>
<dbReference type="GO" id="GO:0006505">
    <property type="term" value="P:GPI anchor metabolic process"/>
    <property type="evidence" value="ECO:0007669"/>
    <property type="project" value="TreeGrafter"/>
</dbReference>
<dbReference type="EC" id="3.1.-.-" evidence="10"/>
<feature type="transmembrane region" description="Helical" evidence="10">
    <location>
        <begin position="811"/>
        <end position="840"/>
    </location>
</feature>
<organism evidence="13 14">
    <name type="scientific">Linnemannia gamsii</name>
    <dbReference type="NCBI Taxonomy" id="64522"/>
    <lineage>
        <taxon>Eukaryota</taxon>
        <taxon>Fungi</taxon>
        <taxon>Fungi incertae sedis</taxon>
        <taxon>Mucoromycota</taxon>
        <taxon>Mortierellomycotina</taxon>
        <taxon>Mortierellomycetes</taxon>
        <taxon>Mortierellales</taxon>
        <taxon>Mortierellaceae</taxon>
        <taxon>Linnemannia</taxon>
    </lineage>
</organism>
<name>A0A9P6RHL7_9FUNG</name>
<protein>
    <recommendedName>
        <fullName evidence="10">GPI inositol-deacylase</fullName>
        <ecNumber evidence="10">3.1.-.-</ecNumber>
    </recommendedName>
</protein>
<evidence type="ECO:0000256" key="2">
    <source>
        <dbReference type="ARBA" id="ARBA00006931"/>
    </source>
</evidence>
<dbReference type="Pfam" id="PF07819">
    <property type="entry name" value="PGAP1"/>
    <property type="match status" value="1"/>
</dbReference>
<dbReference type="PANTHER" id="PTHR15495:SF7">
    <property type="entry name" value="GPI INOSITOL-DEACYLASE"/>
    <property type="match status" value="1"/>
</dbReference>
<dbReference type="GO" id="GO:0015031">
    <property type="term" value="P:protein transport"/>
    <property type="evidence" value="ECO:0007669"/>
    <property type="project" value="UniProtKB-KW"/>
</dbReference>
<keyword evidence="6 10" id="KW-0256">Endoplasmic reticulum</keyword>
<dbReference type="Pfam" id="PF25140">
    <property type="entry name" value="PGAP1_TMD"/>
    <property type="match status" value="1"/>
</dbReference>
<keyword evidence="14" id="KW-1185">Reference proteome</keyword>
<feature type="transmembrane region" description="Helical" evidence="10">
    <location>
        <begin position="643"/>
        <end position="661"/>
    </location>
</feature>
<comment type="subcellular location">
    <subcellularLocation>
        <location evidence="1">Endoplasmic reticulum membrane</location>
        <topology evidence="1">Multi-pass membrane protein</topology>
    </subcellularLocation>
</comment>
<sequence>MQPTYYRILGFDETMTGFAGKYNLLLYRDDDYDDRFLSSLSHISPSLVTQIESRVWAVDKSVKIRLTGVPALFIPGNAGSAKQVRSMAKEAARYYYETLPHEQGSRAAGSKPIDFFTVDLNEEFSAFHGQLLQDQAHYVNEVIAYILSLYADNTSDPRLPRPTSVLIVGHSMGGIVARSIFTTDNYIQGSVQSILTVATPHMLPPIALDYKITAAYDKIEDFWTHGFHTPHSPLANVSLVSIMGGNLDVTVNSDSGNIHHLVPQSHGFSVFTSSIPHAWVGTDHLSILWCNQVVIAIGKALVDLVDTRRPDQVKPLGERMKIFRRRFLTGTEEHASLASASTQDEQRLQLSDFEHTFLETDTTWAFPPATYNAQSTMPHLFVMALSPSPDAAGTIALLTDHTLGQNSRLHVFLCKDAASSSSPFSQKPETLSCRRDKLAFAPIPASTESSTMPLFTGEYYTAREFRFAQKQVSELIGNQFLVVLDRGRQYAEHGFLLAEFGKEAAHREVIETTTIGLLRDGLKRSKFPERPSLVSTINLPNMDSSLLAYNLKVNRTGCKVQKFAPMMRQSSWAMHEDKYSVNIAGKESGVDINFHGDLPYYDKIQLGGNNGVELRFWMDPTCPESLSLTLEVDKYGSLGKVVIRYRMVVLVFTFLVVLLAIRAQIKGWSRTGYFVPFGEILSLLIRSTFWKFSVLLAAISMLQHLIPRTAVDIGTEAISSAQGSSLEGLSKLTATGGRRWWRHSDQLFGDALLGDNDAFFWFLAPVFFQVAVGIVVFVWILMNTIVKTVALLTKCSAGGDSKNASSTIHRVITVVVMSGLVLFVVPYQFAFTATLLWLIWINTRALNHARQQSRSAFLQTTMAWNHFHFSMSILVMFFFLLPFCIPALTVWIRNFAIGWFKSFDSDHRVDVLPFLIFVEGLSHVRSADIASWKRSSRVTVLILDTMIGYLIVFGVRYSWQIYFLTRLWVSWLLVLKFVESGPARLLQRRILQPGTKQD</sequence>
<evidence type="ECO:0000256" key="8">
    <source>
        <dbReference type="ARBA" id="ARBA00022989"/>
    </source>
</evidence>
<evidence type="ECO:0000259" key="12">
    <source>
        <dbReference type="Pfam" id="PF25140"/>
    </source>
</evidence>
<evidence type="ECO:0000256" key="1">
    <source>
        <dbReference type="ARBA" id="ARBA00004477"/>
    </source>
</evidence>
<dbReference type="Pfam" id="PF25141">
    <property type="entry name" value="PGAP1_2nd"/>
    <property type="match status" value="1"/>
</dbReference>
<comment type="similarity">
    <text evidence="2 10">Belongs to the GPI inositol-deacylase family.</text>
</comment>
<evidence type="ECO:0000259" key="11">
    <source>
        <dbReference type="Pfam" id="PF07819"/>
    </source>
</evidence>
<gene>
    <name evidence="13" type="primary">BST1_1</name>
    <name evidence="13" type="ORF">BGZ97_005224</name>
</gene>
<keyword evidence="5 10" id="KW-0378">Hydrolase</keyword>
<evidence type="ECO:0000313" key="13">
    <source>
        <dbReference type="EMBL" id="KAG0317526.1"/>
    </source>
</evidence>
<evidence type="ECO:0000256" key="9">
    <source>
        <dbReference type="ARBA" id="ARBA00023136"/>
    </source>
</evidence>
<evidence type="ECO:0000256" key="7">
    <source>
        <dbReference type="ARBA" id="ARBA00022927"/>
    </source>
</evidence>
<dbReference type="GO" id="GO:0005789">
    <property type="term" value="C:endoplasmic reticulum membrane"/>
    <property type="evidence" value="ECO:0007669"/>
    <property type="project" value="UniProtKB-SubCell"/>
</dbReference>
<dbReference type="EMBL" id="JAAAIN010000238">
    <property type="protein sequence ID" value="KAG0317526.1"/>
    <property type="molecule type" value="Genomic_DNA"/>
</dbReference>